<gene>
    <name evidence="2" type="ORF">NSCI0253_LOCUS24333</name>
</gene>
<feature type="domain" description="Phosphatidic acid phosphatase type 2/haloperoxidase" evidence="1">
    <location>
        <begin position="50"/>
        <end position="180"/>
    </location>
</feature>
<evidence type="ECO:0000313" key="2">
    <source>
        <dbReference type="EMBL" id="CAD8849983.1"/>
    </source>
</evidence>
<dbReference type="InterPro" id="IPR000326">
    <property type="entry name" value="PAP2/HPO"/>
</dbReference>
<proteinExistence type="predicted"/>
<protein>
    <recommendedName>
        <fullName evidence="1">Phosphatidic acid phosphatase type 2/haloperoxidase domain-containing protein</fullName>
    </recommendedName>
</protein>
<accession>A0A7S1ADK5</accession>
<dbReference type="Pfam" id="PF01569">
    <property type="entry name" value="PAP2"/>
    <property type="match status" value="1"/>
</dbReference>
<reference evidence="2" key="1">
    <citation type="submission" date="2021-01" db="EMBL/GenBank/DDBJ databases">
        <authorList>
            <person name="Corre E."/>
            <person name="Pelletier E."/>
            <person name="Niang G."/>
            <person name="Scheremetjew M."/>
            <person name="Finn R."/>
            <person name="Kale V."/>
            <person name="Holt S."/>
            <person name="Cochrane G."/>
            <person name="Meng A."/>
            <person name="Brown T."/>
            <person name="Cohen L."/>
        </authorList>
    </citation>
    <scope>NUCLEOTIDE SEQUENCE</scope>
</reference>
<evidence type="ECO:0000259" key="1">
    <source>
        <dbReference type="Pfam" id="PF01569"/>
    </source>
</evidence>
<dbReference type="InterPro" id="IPR036938">
    <property type="entry name" value="PAP2/HPO_sf"/>
</dbReference>
<dbReference type="AlphaFoldDB" id="A0A7S1ADK5"/>
<organism evidence="2">
    <name type="scientific">Noctiluca scintillans</name>
    <name type="common">Sea sparkle</name>
    <name type="synonym">Red tide dinoflagellate</name>
    <dbReference type="NCBI Taxonomy" id="2966"/>
    <lineage>
        <taxon>Eukaryota</taxon>
        <taxon>Sar</taxon>
        <taxon>Alveolata</taxon>
        <taxon>Dinophyceae</taxon>
        <taxon>Noctilucales</taxon>
        <taxon>Noctilucaceae</taxon>
        <taxon>Noctiluca</taxon>
    </lineage>
</organism>
<dbReference type="Gene3D" id="1.20.144.10">
    <property type="entry name" value="Phosphatidic acid phosphatase type 2/haloperoxidase"/>
    <property type="match status" value="1"/>
</dbReference>
<sequence length="240" mass="25365">MTERPEISCLLANVCRTMPYTSYIGISSYAVVFRSRGAAFLALGLVGNELVNHLVKLILKHLVGGSSAVLRRPESAADSGIYPQHYPVKSTTSGMPSGHAQTSAFCAVVLSHAAWDVTTASLPSLCYIWGVSLVVMASRTRFGSIFAVMVDGQRVAQHTLLQVVVGAVVGGLLGQGAAEWWYGGTRTLFCEIAAVGVVTATGAFAVMEKSFAGHGKHASRETELEPTKLVLPADSESLLP</sequence>
<name>A0A7S1ADK5_NOCSC</name>
<dbReference type="CDD" id="cd01610">
    <property type="entry name" value="PAP2_like"/>
    <property type="match status" value="1"/>
</dbReference>
<dbReference type="SUPFAM" id="SSF48317">
    <property type="entry name" value="Acid phosphatase/Vanadium-dependent haloperoxidase"/>
    <property type="match status" value="1"/>
</dbReference>
<dbReference type="EMBL" id="HBFQ01034526">
    <property type="protein sequence ID" value="CAD8849983.1"/>
    <property type="molecule type" value="Transcribed_RNA"/>
</dbReference>